<feature type="chain" id="PRO_5007179010" description="C-type lysozyme inhibitor domain-containing protein" evidence="5">
    <location>
        <begin position="19"/>
        <end position="102"/>
    </location>
</feature>
<name>A0A125Q9D5_9HYPH</name>
<keyword evidence="2" id="KW-0472">Membrane</keyword>
<dbReference type="AlphaFoldDB" id="A0A125Q9D5"/>
<keyword evidence="8" id="KW-1185">Reference proteome</keyword>
<evidence type="ECO:0000256" key="1">
    <source>
        <dbReference type="ARBA" id="ARBA00022729"/>
    </source>
</evidence>
<dbReference type="SUPFAM" id="SSF141488">
    <property type="entry name" value="YdhA-like"/>
    <property type="match status" value="1"/>
</dbReference>
<feature type="signal peptide" evidence="5">
    <location>
        <begin position="1"/>
        <end position="18"/>
    </location>
</feature>
<dbReference type="Proteomes" id="UP000068164">
    <property type="component" value="Unassembled WGS sequence"/>
</dbReference>
<feature type="domain" description="C-type lysozyme inhibitor" evidence="6">
    <location>
        <begin position="28"/>
        <end position="96"/>
    </location>
</feature>
<comment type="caution">
    <text evidence="7">The sequence shown here is derived from an EMBL/GenBank/DDBJ whole genome shotgun (WGS) entry which is preliminary data.</text>
</comment>
<keyword evidence="3" id="KW-0564">Palmitate</keyword>
<keyword evidence="1 5" id="KW-0732">Signal</keyword>
<evidence type="ECO:0000256" key="2">
    <source>
        <dbReference type="ARBA" id="ARBA00023136"/>
    </source>
</evidence>
<gene>
    <name evidence="7" type="ORF">AS026_32815</name>
</gene>
<dbReference type="InterPro" id="IPR036328">
    <property type="entry name" value="MliC_sf"/>
</dbReference>
<organism evidence="7 8">
    <name type="scientific">Rhizobium altiplani</name>
    <dbReference type="NCBI Taxonomy" id="1864509"/>
    <lineage>
        <taxon>Bacteria</taxon>
        <taxon>Pseudomonadati</taxon>
        <taxon>Pseudomonadota</taxon>
        <taxon>Alphaproteobacteria</taxon>
        <taxon>Hyphomicrobiales</taxon>
        <taxon>Rhizobiaceae</taxon>
        <taxon>Rhizobium/Agrobacterium group</taxon>
        <taxon>Rhizobium</taxon>
    </lineage>
</organism>
<evidence type="ECO:0000313" key="7">
    <source>
        <dbReference type="EMBL" id="KWV56990.1"/>
    </source>
</evidence>
<protein>
    <recommendedName>
        <fullName evidence="6">C-type lysozyme inhibitor domain-containing protein</fullName>
    </recommendedName>
</protein>
<sequence>MPARTTVMFALVALPAFAASPGPIEAHYECSTGTRLSATFSSPTVSPGSVILVFAGARRLIILPQVVSADGGRYANSDMEFWIKGKEATLTREGKRETCHTD</sequence>
<dbReference type="RefSeq" id="WP_062369075.1">
    <property type="nucleotide sequence ID" value="NZ_LNCD01000033.1"/>
</dbReference>
<dbReference type="Gene3D" id="2.40.128.200">
    <property type="match status" value="1"/>
</dbReference>
<dbReference type="InterPro" id="IPR018660">
    <property type="entry name" value="MliC"/>
</dbReference>
<accession>A0A125Q9D5</accession>
<dbReference type="EMBL" id="LNCD01000033">
    <property type="protein sequence ID" value="KWV56990.1"/>
    <property type="molecule type" value="Genomic_DNA"/>
</dbReference>
<evidence type="ECO:0000256" key="4">
    <source>
        <dbReference type="ARBA" id="ARBA00023288"/>
    </source>
</evidence>
<evidence type="ECO:0000313" key="8">
    <source>
        <dbReference type="Proteomes" id="UP000068164"/>
    </source>
</evidence>
<dbReference type="OrthoDB" id="8163043at2"/>
<dbReference type="Pfam" id="PF09864">
    <property type="entry name" value="MliC"/>
    <property type="match status" value="1"/>
</dbReference>
<keyword evidence="4" id="KW-0449">Lipoprotein</keyword>
<evidence type="ECO:0000259" key="6">
    <source>
        <dbReference type="Pfam" id="PF09864"/>
    </source>
</evidence>
<proteinExistence type="predicted"/>
<reference evidence="7 8" key="1">
    <citation type="submission" date="2015-11" db="EMBL/GenBank/DDBJ databases">
        <title>Draft Genome Sequence of the Strain BR 10423 (Rhizobium sp.) isolated from nodules of Mimosa pudica.</title>
        <authorList>
            <person name="Barauna A.C."/>
            <person name="Zilli J.E."/>
            <person name="Simoes-Araujo J.L."/>
            <person name="Reis V.M."/>
            <person name="James E.K."/>
            <person name="Reis F.B.Jr."/>
            <person name="Rouws L.F."/>
            <person name="Passos S.R."/>
            <person name="Gois S.R."/>
        </authorList>
    </citation>
    <scope>NUCLEOTIDE SEQUENCE [LARGE SCALE GENOMIC DNA]</scope>
    <source>
        <strain evidence="7 8">BR10423</strain>
    </source>
</reference>
<evidence type="ECO:0000256" key="3">
    <source>
        <dbReference type="ARBA" id="ARBA00023139"/>
    </source>
</evidence>
<evidence type="ECO:0000256" key="5">
    <source>
        <dbReference type="SAM" id="SignalP"/>
    </source>
</evidence>